<evidence type="ECO:0000256" key="7">
    <source>
        <dbReference type="ARBA" id="ARBA00022989"/>
    </source>
</evidence>
<dbReference type="InterPro" id="IPR027417">
    <property type="entry name" value="P-loop_NTPase"/>
</dbReference>
<feature type="domain" description="Polysaccharide chain length determinant N-terminal" evidence="12">
    <location>
        <begin position="2"/>
        <end position="88"/>
    </location>
</feature>
<evidence type="ECO:0000256" key="10">
    <source>
        <dbReference type="SAM" id="Phobius"/>
    </source>
</evidence>
<dbReference type="PANTHER" id="PTHR32309:SF13">
    <property type="entry name" value="FERRIC ENTEROBACTIN TRANSPORT PROTEIN FEPE"/>
    <property type="match status" value="1"/>
</dbReference>
<feature type="domain" description="CobQ/CobB/MinD/ParA nucleotide binding" evidence="11">
    <location>
        <begin position="345"/>
        <end position="534"/>
    </location>
</feature>
<keyword evidence="9" id="KW-0175">Coiled coil</keyword>
<dbReference type="InterPro" id="IPR050445">
    <property type="entry name" value="Bact_polysacc_biosynth/exp"/>
</dbReference>
<dbReference type="RefSeq" id="WP_195172653.1">
    <property type="nucleotide sequence ID" value="NZ_CP062983.1"/>
</dbReference>
<dbReference type="Pfam" id="PF01656">
    <property type="entry name" value="CbiA"/>
    <property type="match status" value="1"/>
</dbReference>
<accession>A0A7S8ECS3</accession>
<dbReference type="SUPFAM" id="SSF52540">
    <property type="entry name" value="P-loop containing nucleoside triphosphate hydrolases"/>
    <property type="match status" value="1"/>
</dbReference>
<name>A0A7S8ECS3_9CHLR</name>
<organism evidence="13 14">
    <name type="scientific">Phototrophicus methaneseepsis</name>
    <dbReference type="NCBI Taxonomy" id="2710758"/>
    <lineage>
        <taxon>Bacteria</taxon>
        <taxon>Bacillati</taxon>
        <taxon>Chloroflexota</taxon>
        <taxon>Candidatus Thermofontia</taxon>
        <taxon>Phototrophicales</taxon>
        <taxon>Phototrophicaceae</taxon>
        <taxon>Phototrophicus</taxon>
    </lineage>
</organism>
<keyword evidence="14" id="KW-1185">Reference proteome</keyword>
<evidence type="ECO:0000259" key="11">
    <source>
        <dbReference type="Pfam" id="PF01656"/>
    </source>
</evidence>
<dbReference type="Gene3D" id="3.40.50.300">
    <property type="entry name" value="P-loop containing nucleotide triphosphate hydrolases"/>
    <property type="match status" value="1"/>
</dbReference>
<dbReference type="InterPro" id="IPR005702">
    <property type="entry name" value="Wzc-like_C"/>
</dbReference>
<dbReference type="CDD" id="cd05387">
    <property type="entry name" value="BY-kinase"/>
    <property type="match status" value="1"/>
</dbReference>
<evidence type="ECO:0000256" key="1">
    <source>
        <dbReference type="ARBA" id="ARBA00004651"/>
    </source>
</evidence>
<protein>
    <recommendedName>
        <fullName evidence="15">Polysaccharide biosynthesis tyrosine autokinase</fullName>
    </recommendedName>
</protein>
<reference evidence="13 14" key="1">
    <citation type="submission" date="2020-02" db="EMBL/GenBank/DDBJ databases">
        <authorList>
            <person name="Zheng R.K."/>
            <person name="Sun C.M."/>
        </authorList>
    </citation>
    <scope>NUCLEOTIDE SEQUENCE [LARGE SCALE GENOMIC DNA]</scope>
    <source>
        <strain evidence="14">rifampicinis</strain>
    </source>
</reference>
<dbReference type="Pfam" id="PF02706">
    <property type="entry name" value="Wzz"/>
    <property type="match status" value="1"/>
</dbReference>
<feature type="transmembrane region" description="Helical" evidence="10">
    <location>
        <begin position="12"/>
        <end position="30"/>
    </location>
</feature>
<dbReference type="PANTHER" id="PTHR32309">
    <property type="entry name" value="TYROSINE-PROTEIN KINASE"/>
    <property type="match status" value="1"/>
</dbReference>
<dbReference type="Proteomes" id="UP000594468">
    <property type="component" value="Chromosome"/>
</dbReference>
<comment type="subcellular location">
    <subcellularLocation>
        <location evidence="1">Cell membrane</location>
        <topology evidence="1">Multi-pass membrane protein</topology>
    </subcellularLocation>
</comment>
<keyword evidence="5" id="KW-0547">Nucleotide-binding</keyword>
<evidence type="ECO:0000256" key="8">
    <source>
        <dbReference type="ARBA" id="ARBA00023136"/>
    </source>
</evidence>
<keyword evidence="7 10" id="KW-1133">Transmembrane helix</keyword>
<evidence type="ECO:0000256" key="9">
    <source>
        <dbReference type="SAM" id="Coils"/>
    </source>
</evidence>
<comment type="similarity">
    <text evidence="2">Belongs to the CpsC/CapA family.</text>
</comment>
<gene>
    <name evidence="13" type="ORF">G4Y79_09495</name>
</gene>
<dbReference type="GO" id="GO:0004713">
    <property type="term" value="F:protein tyrosine kinase activity"/>
    <property type="evidence" value="ECO:0007669"/>
    <property type="project" value="TreeGrafter"/>
</dbReference>
<dbReference type="GO" id="GO:0005886">
    <property type="term" value="C:plasma membrane"/>
    <property type="evidence" value="ECO:0007669"/>
    <property type="project" value="UniProtKB-SubCell"/>
</dbReference>
<feature type="coiled-coil region" evidence="9">
    <location>
        <begin position="151"/>
        <end position="178"/>
    </location>
</feature>
<dbReference type="AlphaFoldDB" id="A0A7S8ECS3"/>
<evidence type="ECO:0000256" key="5">
    <source>
        <dbReference type="ARBA" id="ARBA00022741"/>
    </source>
</evidence>
<proteinExistence type="inferred from homology"/>
<dbReference type="InterPro" id="IPR003856">
    <property type="entry name" value="LPS_length_determ_N"/>
</dbReference>
<dbReference type="EMBL" id="CP062983">
    <property type="protein sequence ID" value="QPC84590.1"/>
    <property type="molecule type" value="Genomic_DNA"/>
</dbReference>
<evidence type="ECO:0000256" key="3">
    <source>
        <dbReference type="ARBA" id="ARBA00022475"/>
    </source>
</evidence>
<sequence>MELIQYIRLLRKWGWALILCAVVGGTLAYITTMAAPNQYQAQVTLSVGNFLESQNPTTQDINTGIALADTYAQILRTPNLHNAVIEKLSLSLTEDEFDNLVSTQTIAKTSLLQVSVTYVDPLLTADIANELAQQLIEQSPTNLTEEQQLQITSLNEHINAQSNDLQALRSQLGDIETELEDEDLSAARRQTLVEERSTLVDQINETNSNIAQYTMTLANIQQRTNSIEIIQQAIIPREPLSRNLVIKVLLAALIGAMLAFGLALLYEYSHDTFEDSNDVMHTLSVPTLGVISKIKQANKSYHSGLITELPPLSQIPEEYRTLRTNLLFALQDKRFIVVSSPLPQEGKTITAANLALMIAQAGMSVVLVDCDLRIPRQHEVFGLANGIGLTNLILNQRSQIAKPTHASSEVSLARVPMPDYWQEIAQETEQPNLTVITSGFNPPNPTELLGTMLVKRWADQMLQSGVDYVIFDTPPILVASDAAVLASRLNAEVLLVIDAQKTKRGSAIEAVQRFKNVQVNTIGTLFNRSDPRAHSYYGPHYDKYYQNN</sequence>
<dbReference type="KEGG" id="pmet:G4Y79_09495"/>
<dbReference type="InterPro" id="IPR002586">
    <property type="entry name" value="CobQ/CobB/MinD/ParA_Nub-bd_dom"/>
</dbReference>
<evidence type="ECO:0000259" key="12">
    <source>
        <dbReference type="Pfam" id="PF02706"/>
    </source>
</evidence>
<evidence type="ECO:0000256" key="6">
    <source>
        <dbReference type="ARBA" id="ARBA00022840"/>
    </source>
</evidence>
<keyword evidence="4 10" id="KW-0812">Transmembrane</keyword>
<evidence type="ECO:0000256" key="2">
    <source>
        <dbReference type="ARBA" id="ARBA00006683"/>
    </source>
</evidence>
<keyword evidence="3" id="KW-1003">Cell membrane</keyword>
<evidence type="ECO:0000313" key="14">
    <source>
        <dbReference type="Proteomes" id="UP000594468"/>
    </source>
</evidence>
<evidence type="ECO:0000313" key="13">
    <source>
        <dbReference type="EMBL" id="QPC84590.1"/>
    </source>
</evidence>
<evidence type="ECO:0008006" key="15">
    <source>
        <dbReference type="Google" id="ProtNLM"/>
    </source>
</evidence>
<keyword evidence="8 10" id="KW-0472">Membrane</keyword>
<keyword evidence="6" id="KW-0067">ATP-binding</keyword>
<evidence type="ECO:0000256" key="4">
    <source>
        <dbReference type="ARBA" id="ARBA00022692"/>
    </source>
</evidence>